<feature type="coiled-coil region" evidence="1">
    <location>
        <begin position="288"/>
        <end position="343"/>
    </location>
</feature>
<feature type="coiled-coil region" evidence="1">
    <location>
        <begin position="375"/>
        <end position="451"/>
    </location>
</feature>
<gene>
    <name evidence="3" type="ORF">R3P38DRAFT_2682886</name>
</gene>
<keyword evidence="1" id="KW-0175">Coiled coil</keyword>
<reference evidence="3 4" key="1">
    <citation type="journal article" date="2024" name="J Genomics">
        <title>Draft genome sequencing and assembly of Favolaschia claudopus CIRM-BRFM 2984 isolated from oak limbs.</title>
        <authorList>
            <person name="Navarro D."/>
            <person name="Drula E."/>
            <person name="Chaduli D."/>
            <person name="Cazenave R."/>
            <person name="Ahrendt S."/>
            <person name="Wang J."/>
            <person name="Lipzen A."/>
            <person name="Daum C."/>
            <person name="Barry K."/>
            <person name="Grigoriev I.V."/>
            <person name="Favel A."/>
            <person name="Rosso M.N."/>
            <person name="Martin F."/>
        </authorList>
    </citation>
    <scope>NUCLEOTIDE SEQUENCE [LARGE SCALE GENOMIC DNA]</scope>
    <source>
        <strain evidence="3 4">CIRM-BRFM 2984</strain>
    </source>
</reference>
<proteinExistence type="predicted"/>
<evidence type="ECO:0000256" key="2">
    <source>
        <dbReference type="SAM" id="MobiDB-lite"/>
    </source>
</evidence>
<evidence type="ECO:0000313" key="3">
    <source>
        <dbReference type="EMBL" id="KAK7053682.1"/>
    </source>
</evidence>
<dbReference type="Proteomes" id="UP001362999">
    <property type="component" value="Unassembled WGS sequence"/>
</dbReference>
<comment type="caution">
    <text evidence="3">The sequence shown here is derived from an EMBL/GenBank/DDBJ whole genome shotgun (WGS) entry which is preliminary data.</text>
</comment>
<keyword evidence="4" id="KW-1185">Reference proteome</keyword>
<dbReference type="AlphaFoldDB" id="A0AAW0DP01"/>
<evidence type="ECO:0000313" key="4">
    <source>
        <dbReference type="Proteomes" id="UP001362999"/>
    </source>
</evidence>
<feature type="compositionally biased region" description="Polar residues" evidence="2">
    <location>
        <begin position="11"/>
        <end position="23"/>
    </location>
</feature>
<organism evidence="3 4">
    <name type="scientific">Favolaschia claudopus</name>
    <dbReference type="NCBI Taxonomy" id="2862362"/>
    <lineage>
        <taxon>Eukaryota</taxon>
        <taxon>Fungi</taxon>
        <taxon>Dikarya</taxon>
        <taxon>Basidiomycota</taxon>
        <taxon>Agaricomycotina</taxon>
        <taxon>Agaricomycetes</taxon>
        <taxon>Agaricomycetidae</taxon>
        <taxon>Agaricales</taxon>
        <taxon>Marasmiineae</taxon>
        <taxon>Mycenaceae</taxon>
        <taxon>Favolaschia</taxon>
    </lineage>
</organism>
<feature type="compositionally biased region" description="Basic and acidic residues" evidence="2">
    <location>
        <begin position="50"/>
        <end position="59"/>
    </location>
</feature>
<dbReference type="EMBL" id="JAWWNJ010000006">
    <property type="protein sequence ID" value="KAK7053682.1"/>
    <property type="molecule type" value="Genomic_DNA"/>
</dbReference>
<protein>
    <submittedName>
        <fullName evidence="3">Uncharacterized protein</fullName>
    </submittedName>
</protein>
<accession>A0AAW0DP01</accession>
<feature type="region of interest" description="Disordered" evidence="2">
    <location>
        <begin position="1"/>
        <end position="73"/>
    </location>
</feature>
<feature type="coiled-coil region" evidence="1">
    <location>
        <begin position="495"/>
        <end position="529"/>
    </location>
</feature>
<feature type="compositionally biased region" description="Low complexity" evidence="2">
    <location>
        <begin position="33"/>
        <end position="43"/>
    </location>
</feature>
<dbReference type="SUPFAM" id="SSF90257">
    <property type="entry name" value="Myosin rod fragments"/>
    <property type="match status" value="1"/>
</dbReference>
<name>A0AAW0DP01_9AGAR</name>
<sequence length="530" mass="58333">MSQLVAGPASATRSKAGTSTPGSASKKRRRSGDSPSVSQSSGQQKRHRGVDKAVDRSSEKPTSTPHPCSFPTPERPGITCLTHLFLVDKLPEDYPYLPFQTDLGTLVQTKHQIPFYCFSGPDPPPNDVGASLGDLYIASDASILYAYLDSKENLAQEGVWKRWNAVSGMPNVDALLKHPHFPDRYLWTINGFTWAPLDAVTRYCLAPNPGVINDLAYTKWVVEHTIKATEKQNQEYLDLVAKAVKPTKTQAEHGVVRELIASLDKERHAHGTQLAALHSSLRTEKGTVARLEDANATLKSHLAQHSEAASRLQLDKAALSRTINDLRQENNDLKVARTQLTASLNEKIARLANVDAEHVSLASTNEDTARKNEGLKKLLEERAAANRRMNTENKELLKRHEDLFIKYDNAAELVDEKTADIARVELEKAALAQENEAMKAALEKQQQVTARDGLADAPQALPSGNFDREREAWAAKLQAAESTIDGLRGTAKVLLAELDRSENAAKAQAADQQKKIMTLEEEVARSVARL</sequence>
<evidence type="ECO:0000256" key="1">
    <source>
        <dbReference type="SAM" id="Coils"/>
    </source>
</evidence>